<dbReference type="Proteomes" id="UP001163321">
    <property type="component" value="Chromosome 7"/>
</dbReference>
<protein>
    <submittedName>
        <fullName evidence="1">Uncharacterized protein</fullName>
    </submittedName>
</protein>
<name>A0ACC0VS20_9STRA</name>
<keyword evidence="2" id="KW-1185">Reference proteome</keyword>
<evidence type="ECO:0000313" key="1">
    <source>
        <dbReference type="EMBL" id="KAI9909277.1"/>
    </source>
</evidence>
<sequence>MEDWSGRYILEETDERGGRTVGAFERASGLTEEGRVGPWESRVASSVADTFTMPDRERQSQCDPVARKFESAASSLDPHRCNSFSYCLGSGAGRAGAGESTILSLIMPHGAMVTSSSAAVG</sequence>
<evidence type="ECO:0000313" key="2">
    <source>
        <dbReference type="Proteomes" id="UP001163321"/>
    </source>
</evidence>
<proteinExistence type="predicted"/>
<gene>
    <name evidence="1" type="ORF">PsorP6_014652</name>
</gene>
<dbReference type="EMBL" id="CM047586">
    <property type="protein sequence ID" value="KAI9909277.1"/>
    <property type="molecule type" value="Genomic_DNA"/>
</dbReference>
<comment type="caution">
    <text evidence="1">The sequence shown here is derived from an EMBL/GenBank/DDBJ whole genome shotgun (WGS) entry which is preliminary data.</text>
</comment>
<reference evidence="1 2" key="1">
    <citation type="journal article" date="2022" name="bioRxiv">
        <title>The genome of the oomycete Peronosclerospora sorghi, a cosmopolitan pathogen of maize and sorghum, is inflated with dispersed pseudogenes.</title>
        <authorList>
            <person name="Fletcher K."/>
            <person name="Martin F."/>
            <person name="Isakeit T."/>
            <person name="Cavanaugh K."/>
            <person name="Magill C."/>
            <person name="Michelmore R."/>
        </authorList>
    </citation>
    <scope>NUCLEOTIDE SEQUENCE [LARGE SCALE GENOMIC DNA]</scope>
    <source>
        <strain evidence="1">P6</strain>
    </source>
</reference>
<organism evidence="1 2">
    <name type="scientific">Peronosclerospora sorghi</name>
    <dbReference type="NCBI Taxonomy" id="230839"/>
    <lineage>
        <taxon>Eukaryota</taxon>
        <taxon>Sar</taxon>
        <taxon>Stramenopiles</taxon>
        <taxon>Oomycota</taxon>
        <taxon>Peronosporomycetes</taxon>
        <taxon>Peronosporales</taxon>
        <taxon>Peronosporaceae</taxon>
        <taxon>Peronosclerospora</taxon>
    </lineage>
</organism>
<accession>A0ACC0VS20</accession>